<dbReference type="EMBL" id="JASFZW010000002">
    <property type="protein sequence ID" value="KAK2079697.1"/>
    <property type="molecule type" value="Genomic_DNA"/>
</dbReference>
<comment type="caution">
    <text evidence="2">The sequence shown here is derived from an EMBL/GenBank/DDBJ whole genome shotgun (WGS) entry which is preliminary data.</text>
</comment>
<evidence type="ECO:0000313" key="2">
    <source>
        <dbReference type="EMBL" id="KAK2079697.1"/>
    </source>
</evidence>
<dbReference type="AlphaFoldDB" id="A0AAD9MJD2"/>
<keyword evidence="3" id="KW-1185">Reference proteome</keyword>
<sequence length="179" mass="18642">MHATPAATSVGTAVPQPPSTFGPSPGFLEQYRARFPAIVASAERFMATAEKSARKARTAGLEGSGVPVFPSGLLYEEPAAAGDLGAGGDPEPDKAPLAVSEEAYNSLPAFVRGQLPFALLESMLAALREALNGTQEFELATVEGLGHATKAKAFMNALLKMGLARLRVRAGQETVYVLA</sequence>
<evidence type="ECO:0000256" key="1">
    <source>
        <dbReference type="SAM" id="MobiDB-lite"/>
    </source>
</evidence>
<name>A0AAD9MJD2_PROWI</name>
<dbReference type="Proteomes" id="UP001255856">
    <property type="component" value="Unassembled WGS sequence"/>
</dbReference>
<evidence type="ECO:0000313" key="3">
    <source>
        <dbReference type="Proteomes" id="UP001255856"/>
    </source>
</evidence>
<protein>
    <submittedName>
        <fullName evidence="2">Uncharacterized protein</fullName>
    </submittedName>
</protein>
<reference evidence="2" key="1">
    <citation type="submission" date="2021-01" db="EMBL/GenBank/DDBJ databases">
        <authorList>
            <person name="Eckstrom K.M.E."/>
        </authorList>
    </citation>
    <scope>NUCLEOTIDE SEQUENCE</scope>
    <source>
        <strain evidence="2">UVCC 0001</strain>
    </source>
</reference>
<proteinExistence type="predicted"/>
<accession>A0AAD9MJD2</accession>
<feature type="compositionally biased region" description="Polar residues" evidence="1">
    <location>
        <begin position="1"/>
        <end position="11"/>
    </location>
</feature>
<gene>
    <name evidence="2" type="ORF">QBZ16_002092</name>
</gene>
<organism evidence="2 3">
    <name type="scientific">Prototheca wickerhamii</name>
    <dbReference type="NCBI Taxonomy" id="3111"/>
    <lineage>
        <taxon>Eukaryota</taxon>
        <taxon>Viridiplantae</taxon>
        <taxon>Chlorophyta</taxon>
        <taxon>core chlorophytes</taxon>
        <taxon>Trebouxiophyceae</taxon>
        <taxon>Chlorellales</taxon>
        <taxon>Chlorellaceae</taxon>
        <taxon>Prototheca</taxon>
    </lineage>
</organism>
<feature type="region of interest" description="Disordered" evidence="1">
    <location>
        <begin position="1"/>
        <end position="25"/>
    </location>
</feature>